<reference evidence="1 2" key="1">
    <citation type="submission" date="2016-10" db="EMBL/GenBank/DDBJ databases">
        <authorList>
            <person name="de Groot N.N."/>
        </authorList>
    </citation>
    <scope>NUCLEOTIDE SEQUENCE [LARGE SCALE GENOMIC DNA]</scope>
    <source>
        <strain evidence="1 2">JCM 11308</strain>
    </source>
</reference>
<proteinExistence type="predicted"/>
<sequence length="92" mass="9918">MVELNRAVAVSMAQGPAAALRIVDELAAAGALSTSHLLPTVRGELLTRVGRTDEARTELERSVRLCGNERERVVLVSKLAVSDSPSRPWRPS</sequence>
<evidence type="ECO:0000313" key="1">
    <source>
        <dbReference type="EMBL" id="SDD61310.1"/>
    </source>
</evidence>
<dbReference type="PANTHER" id="PTHR47756">
    <property type="entry name" value="BLL6612 PROTEIN-RELATED"/>
    <property type="match status" value="1"/>
</dbReference>
<evidence type="ECO:0000313" key="2">
    <source>
        <dbReference type="Proteomes" id="UP000199417"/>
    </source>
</evidence>
<keyword evidence="2" id="KW-1185">Reference proteome</keyword>
<gene>
    <name evidence="1" type="ORF">SAMN05444580_105264</name>
</gene>
<dbReference type="STRING" id="168276.SAMN05444580_105264"/>
<dbReference type="Proteomes" id="UP000199417">
    <property type="component" value="Unassembled WGS sequence"/>
</dbReference>
<dbReference type="PANTHER" id="PTHR47756:SF2">
    <property type="entry name" value="BLL6612 PROTEIN"/>
    <property type="match status" value="1"/>
</dbReference>
<protein>
    <recommendedName>
        <fullName evidence="3">RNA polymerase sigma-70 factor, ECF subfamily</fullName>
    </recommendedName>
</protein>
<name>A0A1G6W5U6_9NOCA</name>
<accession>A0A1G6W5U6</accession>
<organism evidence="1 2">
    <name type="scientific">Rhodococcus tukisamuensis</name>
    <dbReference type="NCBI Taxonomy" id="168276"/>
    <lineage>
        <taxon>Bacteria</taxon>
        <taxon>Bacillati</taxon>
        <taxon>Actinomycetota</taxon>
        <taxon>Actinomycetes</taxon>
        <taxon>Mycobacteriales</taxon>
        <taxon>Nocardiaceae</taxon>
        <taxon>Rhodococcus</taxon>
    </lineage>
</organism>
<evidence type="ECO:0008006" key="3">
    <source>
        <dbReference type="Google" id="ProtNLM"/>
    </source>
</evidence>
<dbReference type="AlphaFoldDB" id="A0A1G6W5U6"/>
<dbReference type="EMBL" id="FNAB01000005">
    <property type="protein sequence ID" value="SDD61310.1"/>
    <property type="molecule type" value="Genomic_DNA"/>
</dbReference>